<protein>
    <submittedName>
        <fullName evidence="9">YeiH family protein</fullName>
    </submittedName>
</protein>
<feature type="transmembrane region" description="Helical" evidence="8">
    <location>
        <begin position="149"/>
        <end position="170"/>
    </location>
</feature>
<reference evidence="9 10" key="1">
    <citation type="submission" date="2024-09" db="EMBL/GenBank/DDBJ databases">
        <authorList>
            <person name="Lee S.D."/>
        </authorList>
    </citation>
    <scope>NUCLEOTIDE SEQUENCE [LARGE SCALE GENOMIC DNA]</scope>
    <source>
        <strain evidence="9 10">N1-5</strain>
    </source>
</reference>
<evidence type="ECO:0000256" key="8">
    <source>
        <dbReference type="SAM" id="Phobius"/>
    </source>
</evidence>
<sequence length="372" mass="38663">MDNDVHAPQRAHPVKERASPPQTPPRNHRLSRPSPALPGLALTLLVGAAATGLGNTLPLVGAPVCGIALGALLAVLHRPGPRLSPGITFASRRVLQAAIVVLGCQLSLAQVLHVGTASLPVMLGTLGTCLLAACWLGRALRITGDLRTLIGVGTGVCGASAIAAITPVITAASSDVAYAVSTIFLFNIAAVLTFPLLGHLLAMGPHAFGLFAGTAVNDMSSVVATATAYGPAATGYAVVVKLTRTLLIIPICLALAARARRHRHPVTHRAPVADPARLRVSRLVPWFLTGFLLTATANTAHVIPAPCQPVLNQVAHFLITIALSAVGLSTDLTSLRRAGPPPTHPRRQPVDHRHHHQHHPAIADLTRIGGHC</sequence>
<evidence type="ECO:0000313" key="10">
    <source>
        <dbReference type="Proteomes" id="UP001592528"/>
    </source>
</evidence>
<evidence type="ECO:0000256" key="6">
    <source>
        <dbReference type="ARBA" id="ARBA00023136"/>
    </source>
</evidence>
<feature type="region of interest" description="Disordered" evidence="7">
    <location>
        <begin position="334"/>
        <end position="372"/>
    </location>
</feature>
<feature type="transmembrane region" description="Helical" evidence="8">
    <location>
        <begin position="59"/>
        <end position="76"/>
    </location>
</feature>
<evidence type="ECO:0000313" key="9">
    <source>
        <dbReference type="EMBL" id="MFC1403254.1"/>
    </source>
</evidence>
<dbReference type="Proteomes" id="UP001592528">
    <property type="component" value="Unassembled WGS sequence"/>
</dbReference>
<feature type="transmembrane region" description="Helical" evidence="8">
    <location>
        <begin position="176"/>
        <end position="197"/>
    </location>
</feature>
<evidence type="ECO:0000256" key="4">
    <source>
        <dbReference type="ARBA" id="ARBA00022692"/>
    </source>
</evidence>
<keyword evidence="6 8" id="KW-0472">Membrane</keyword>
<comment type="similarity">
    <text evidence="2">Belongs to the UPF0324 family.</text>
</comment>
<accession>A0ABV6UP60</accession>
<keyword evidence="3" id="KW-1003">Cell membrane</keyword>
<comment type="caution">
    <text evidence="9">The sequence shown here is derived from an EMBL/GenBank/DDBJ whole genome shotgun (WGS) entry which is preliminary data.</text>
</comment>
<keyword evidence="10" id="KW-1185">Reference proteome</keyword>
<evidence type="ECO:0000256" key="5">
    <source>
        <dbReference type="ARBA" id="ARBA00022989"/>
    </source>
</evidence>
<keyword evidence="5 8" id="KW-1133">Transmembrane helix</keyword>
<proteinExistence type="inferred from homology"/>
<organism evidence="9 10">
    <name type="scientific">Streptacidiphilus cavernicola</name>
    <dbReference type="NCBI Taxonomy" id="3342716"/>
    <lineage>
        <taxon>Bacteria</taxon>
        <taxon>Bacillati</taxon>
        <taxon>Actinomycetota</taxon>
        <taxon>Actinomycetes</taxon>
        <taxon>Kitasatosporales</taxon>
        <taxon>Streptomycetaceae</taxon>
        <taxon>Streptacidiphilus</taxon>
    </lineage>
</organism>
<feature type="transmembrane region" description="Helical" evidence="8">
    <location>
        <begin position="36"/>
        <end position="53"/>
    </location>
</feature>
<feature type="region of interest" description="Disordered" evidence="7">
    <location>
        <begin position="1"/>
        <end position="33"/>
    </location>
</feature>
<feature type="transmembrane region" description="Helical" evidence="8">
    <location>
        <begin position="235"/>
        <end position="257"/>
    </location>
</feature>
<keyword evidence="4 8" id="KW-0812">Transmembrane</keyword>
<feature type="compositionally biased region" description="Basic and acidic residues" evidence="7">
    <location>
        <begin position="1"/>
        <end position="18"/>
    </location>
</feature>
<feature type="transmembrane region" description="Helical" evidence="8">
    <location>
        <begin position="119"/>
        <end position="137"/>
    </location>
</feature>
<evidence type="ECO:0000256" key="7">
    <source>
        <dbReference type="SAM" id="MobiDB-lite"/>
    </source>
</evidence>
<dbReference type="EMBL" id="JBHEZZ010000009">
    <property type="protein sequence ID" value="MFC1403254.1"/>
    <property type="molecule type" value="Genomic_DNA"/>
</dbReference>
<dbReference type="Pfam" id="PF03601">
    <property type="entry name" value="Cons_hypoth698"/>
    <property type="match status" value="1"/>
</dbReference>
<feature type="transmembrane region" description="Helical" evidence="8">
    <location>
        <begin position="97"/>
        <end position="113"/>
    </location>
</feature>
<name>A0ABV6UP60_9ACTN</name>
<dbReference type="PANTHER" id="PTHR30106">
    <property type="entry name" value="INNER MEMBRANE PROTEIN YEIH-RELATED"/>
    <property type="match status" value="1"/>
</dbReference>
<feature type="transmembrane region" description="Helical" evidence="8">
    <location>
        <begin position="209"/>
        <end position="229"/>
    </location>
</feature>
<evidence type="ECO:0000256" key="3">
    <source>
        <dbReference type="ARBA" id="ARBA00022475"/>
    </source>
</evidence>
<feature type="transmembrane region" description="Helical" evidence="8">
    <location>
        <begin position="310"/>
        <end position="328"/>
    </location>
</feature>
<evidence type="ECO:0000256" key="1">
    <source>
        <dbReference type="ARBA" id="ARBA00004651"/>
    </source>
</evidence>
<dbReference type="RefSeq" id="WP_232242153.1">
    <property type="nucleotide sequence ID" value="NZ_JBHEZZ010000009.1"/>
</dbReference>
<feature type="transmembrane region" description="Helical" evidence="8">
    <location>
        <begin position="283"/>
        <end position="304"/>
    </location>
</feature>
<dbReference type="InterPro" id="IPR018383">
    <property type="entry name" value="UPF0324_pro"/>
</dbReference>
<feature type="compositionally biased region" description="Basic residues" evidence="7">
    <location>
        <begin position="344"/>
        <end position="359"/>
    </location>
</feature>
<comment type="subcellular location">
    <subcellularLocation>
        <location evidence="1">Cell membrane</location>
        <topology evidence="1">Multi-pass membrane protein</topology>
    </subcellularLocation>
</comment>
<dbReference type="PANTHER" id="PTHR30106:SF1">
    <property type="entry name" value="UPF0324 MEMBRANE PROTEIN FN0533"/>
    <property type="match status" value="1"/>
</dbReference>
<gene>
    <name evidence="9" type="ORF">ACEZDJ_18345</name>
</gene>
<evidence type="ECO:0000256" key="2">
    <source>
        <dbReference type="ARBA" id="ARBA00007977"/>
    </source>
</evidence>